<sequence length="180" mass="19424">MPRTALFVVDIQNELAGDPQTEIPHAARIRAAGDKILSAARNLASSAPEGKQPALIVFRALETRVQPHDGAKDEILVAKTTRDTFESNPHLAEKLKEQGIDSIIAFGIQSECCVQETCKGALSAGLGVTILRGAHSTYDDKQKPAVDIERGVEEMLQSRGAKVVPWEDAVARWQEAGVVC</sequence>
<gene>
    <name evidence="1" type="ORF">ACCO45_010161</name>
</gene>
<keyword evidence="2" id="KW-1185">Reference proteome</keyword>
<name>A0ACC4DET1_PURLI</name>
<organism evidence="1 2">
    <name type="scientific">Purpureocillium lilacinum</name>
    <name type="common">Paecilomyces lilacinus</name>
    <dbReference type="NCBI Taxonomy" id="33203"/>
    <lineage>
        <taxon>Eukaryota</taxon>
        <taxon>Fungi</taxon>
        <taxon>Dikarya</taxon>
        <taxon>Ascomycota</taxon>
        <taxon>Pezizomycotina</taxon>
        <taxon>Sordariomycetes</taxon>
        <taxon>Hypocreomycetidae</taxon>
        <taxon>Hypocreales</taxon>
        <taxon>Ophiocordycipitaceae</taxon>
        <taxon>Purpureocillium</taxon>
    </lineage>
</organism>
<evidence type="ECO:0000313" key="2">
    <source>
        <dbReference type="Proteomes" id="UP001638806"/>
    </source>
</evidence>
<comment type="caution">
    <text evidence="1">The sequence shown here is derived from an EMBL/GenBank/DDBJ whole genome shotgun (WGS) entry which is preliminary data.</text>
</comment>
<proteinExistence type="predicted"/>
<dbReference type="Proteomes" id="UP001638806">
    <property type="component" value="Unassembled WGS sequence"/>
</dbReference>
<evidence type="ECO:0000313" key="1">
    <source>
        <dbReference type="EMBL" id="KAL3954598.1"/>
    </source>
</evidence>
<accession>A0ACC4DET1</accession>
<dbReference type="EMBL" id="JBGNUJ010000010">
    <property type="protein sequence ID" value="KAL3954598.1"/>
    <property type="molecule type" value="Genomic_DNA"/>
</dbReference>
<reference evidence="1" key="1">
    <citation type="submission" date="2024-12" db="EMBL/GenBank/DDBJ databases">
        <title>Comparative genomics and development of molecular markers within Purpureocillium lilacinum and among Purpureocillium species.</title>
        <authorList>
            <person name="Yeh Z.-Y."/>
            <person name="Ni N.-T."/>
            <person name="Lo P.-H."/>
            <person name="Mushyakhwo K."/>
            <person name="Lin C.-F."/>
            <person name="Nai Y.-S."/>
        </authorList>
    </citation>
    <scope>NUCLEOTIDE SEQUENCE</scope>
    <source>
        <strain evidence="1">NCHU-NPUST-175</strain>
    </source>
</reference>
<protein>
    <submittedName>
        <fullName evidence="1">Uncharacterized protein</fullName>
    </submittedName>
</protein>